<feature type="chain" id="PRO_5045747253" evidence="1">
    <location>
        <begin position="23"/>
        <end position="136"/>
    </location>
</feature>
<feature type="signal peptide" evidence="1">
    <location>
        <begin position="1"/>
        <end position="22"/>
    </location>
</feature>
<dbReference type="EMBL" id="BMPN01000018">
    <property type="protein sequence ID" value="GGJ77730.1"/>
    <property type="molecule type" value="Genomic_DNA"/>
</dbReference>
<dbReference type="RefSeq" id="WP_188944501.1">
    <property type="nucleotide sequence ID" value="NZ_BMPN01000018.1"/>
</dbReference>
<gene>
    <name evidence="2" type="ORF">GCM10007111_44110</name>
</gene>
<sequence>MKKFVPVIFLVCLAMITFFVLKDDTKDVSANNFKDIPNDNEISTVTENIGKALYNNSDYTFGLEHNLTNKALELTVKLPASQYNDKSKEEVISIIENYLEEEEYNPKSFPIEVIELPKKDIKSSRTWGILINVCSI</sequence>
<accession>A0ABQ2DYS4</accession>
<proteinExistence type="predicted"/>
<name>A0ABQ2DYS4_9BACI</name>
<reference evidence="3" key="1">
    <citation type="journal article" date="2019" name="Int. J. Syst. Evol. Microbiol.">
        <title>The Global Catalogue of Microorganisms (GCM) 10K type strain sequencing project: providing services to taxonomists for standard genome sequencing and annotation.</title>
        <authorList>
            <consortium name="The Broad Institute Genomics Platform"/>
            <consortium name="The Broad Institute Genome Sequencing Center for Infectious Disease"/>
            <person name="Wu L."/>
            <person name="Ma J."/>
        </authorList>
    </citation>
    <scope>NUCLEOTIDE SEQUENCE [LARGE SCALE GENOMIC DNA]</scope>
    <source>
        <strain evidence="3">JCM 30071</strain>
    </source>
</reference>
<keyword evidence="1" id="KW-0732">Signal</keyword>
<evidence type="ECO:0000313" key="2">
    <source>
        <dbReference type="EMBL" id="GGJ77730.1"/>
    </source>
</evidence>
<organism evidence="2 3">
    <name type="scientific">Virgibacillus kapii</name>
    <dbReference type="NCBI Taxonomy" id="1638645"/>
    <lineage>
        <taxon>Bacteria</taxon>
        <taxon>Bacillati</taxon>
        <taxon>Bacillota</taxon>
        <taxon>Bacilli</taxon>
        <taxon>Bacillales</taxon>
        <taxon>Bacillaceae</taxon>
        <taxon>Virgibacillus</taxon>
    </lineage>
</organism>
<evidence type="ECO:0000256" key="1">
    <source>
        <dbReference type="SAM" id="SignalP"/>
    </source>
</evidence>
<protein>
    <submittedName>
        <fullName evidence="2">Uncharacterized protein</fullName>
    </submittedName>
</protein>
<dbReference type="Proteomes" id="UP000634435">
    <property type="component" value="Unassembled WGS sequence"/>
</dbReference>
<evidence type="ECO:0000313" key="3">
    <source>
        <dbReference type="Proteomes" id="UP000634435"/>
    </source>
</evidence>
<comment type="caution">
    <text evidence="2">The sequence shown here is derived from an EMBL/GenBank/DDBJ whole genome shotgun (WGS) entry which is preliminary data.</text>
</comment>
<keyword evidence="3" id="KW-1185">Reference proteome</keyword>